<name>A0A5S5D3B4_9ACTN</name>
<organism evidence="3 4">
    <name type="scientific">Blastococcus xanthinilyticus</name>
    <dbReference type="NCBI Taxonomy" id="1564164"/>
    <lineage>
        <taxon>Bacteria</taxon>
        <taxon>Bacillati</taxon>
        <taxon>Actinomycetota</taxon>
        <taxon>Actinomycetes</taxon>
        <taxon>Geodermatophilales</taxon>
        <taxon>Geodermatophilaceae</taxon>
        <taxon>Blastococcus</taxon>
    </lineage>
</organism>
<dbReference type="EMBL" id="VNHW01000003">
    <property type="protein sequence ID" value="TYP89109.1"/>
    <property type="molecule type" value="Genomic_DNA"/>
</dbReference>
<feature type="chain" id="PRO_5024373613" evidence="2">
    <location>
        <begin position="34"/>
        <end position="283"/>
    </location>
</feature>
<keyword evidence="4" id="KW-1185">Reference proteome</keyword>
<feature type="compositionally biased region" description="Low complexity" evidence="1">
    <location>
        <begin position="44"/>
        <end position="58"/>
    </location>
</feature>
<evidence type="ECO:0000256" key="2">
    <source>
        <dbReference type="SAM" id="SignalP"/>
    </source>
</evidence>
<keyword evidence="2" id="KW-0732">Signal</keyword>
<reference evidence="3 4" key="1">
    <citation type="submission" date="2019-07" db="EMBL/GenBank/DDBJ databases">
        <title>Genomic Encyclopedia of Archaeal and Bacterial Type Strains, Phase II (KMG-II): from individual species to whole genera.</title>
        <authorList>
            <person name="Goeker M."/>
        </authorList>
    </citation>
    <scope>NUCLEOTIDE SEQUENCE [LARGE SCALE GENOMIC DNA]</scope>
    <source>
        <strain evidence="3 4">DSM 46842</strain>
    </source>
</reference>
<protein>
    <submittedName>
        <fullName evidence="3">Uncharacterized protein</fullName>
    </submittedName>
</protein>
<dbReference type="AlphaFoldDB" id="A0A5S5D3B4"/>
<sequence length="283" mass="30946">MNLRLRGRRGTVTGAGAAALTAAAVFMAPAAAAAPSDDMREAAEAAQEQAQDAVNEAEQALEEARQEAEQVAEEGSERAQQEAEETVDEAEQALEEAQQEAEQALDEAEKTAQDVFGSMQQVDMGDWLPDDLQQDLSNLSDLPADERAQELQEIVQNGLSGDYGNEVESWTERIGGVISGLPQDLRQDIQSVFGQEPEEARADIRQIVEGAVDGEYGQDVEQWADWLRNTAQRWDLSRAIQGSSPAEMSGNLPDNIMDRLPADVREQIPNDVLERIEDQLQGN</sequence>
<gene>
    <name evidence="3" type="ORF">BD833_103266</name>
</gene>
<dbReference type="PROSITE" id="PS51318">
    <property type="entry name" value="TAT"/>
    <property type="match status" value="1"/>
</dbReference>
<evidence type="ECO:0000313" key="3">
    <source>
        <dbReference type="EMBL" id="TYP89109.1"/>
    </source>
</evidence>
<feature type="region of interest" description="Disordered" evidence="1">
    <location>
        <begin position="31"/>
        <end position="111"/>
    </location>
</feature>
<dbReference type="Proteomes" id="UP000322499">
    <property type="component" value="Unassembled WGS sequence"/>
</dbReference>
<accession>A0A5S5D3B4</accession>
<proteinExistence type="predicted"/>
<feature type="compositionally biased region" description="Acidic residues" evidence="1">
    <location>
        <begin position="82"/>
        <end position="106"/>
    </location>
</feature>
<evidence type="ECO:0000313" key="4">
    <source>
        <dbReference type="Proteomes" id="UP000322499"/>
    </source>
</evidence>
<feature type="signal peptide" evidence="2">
    <location>
        <begin position="1"/>
        <end position="33"/>
    </location>
</feature>
<evidence type="ECO:0000256" key="1">
    <source>
        <dbReference type="SAM" id="MobiDB-lite"/>
    </source>
</evidence>
<dbReference type="InterPro" id="IPR006311">
    <property type="entry name" value="TAT_signal"/>
</dbReference>
<comment type="caution">
    <text evidence="3">The sequence shown here is derived from an EMBL/GenBank/DDBJ whole genome shotgun (WGS) entry which is preliminary data.</text>
</comment>